<proteinExistence type="predicted"/>
<feature type="signal peptide" evidence="1">
    <location>
        <begin position="1"/>
        <end position="22"/>
    </location>
</feature>
<gene>
    <name evidence="2" type="ORF">WA026_019125</name>
</gene>
<accession>A0AAW1UVK3</accession>
<protein>
    <submittedName>
        <fullName evidence="2">Uncharacterized protein</fullName>
    </submittedName>
</protein>
<dbReference type="EMBL" id="JARQZJ010000103">
    <property type="protein sequence ID" value="KAK9886868.1"/>
    <property type="molecule type" value="Genomic_DNA"/>
</dbReference>
<organism evidence="2 3">
    <name type="scientific">Henosepilachna vigintioctopunctata</name>
    <dbReference type="NCBI Taxonomy" id="420089"/>
    <lineage>
        <taxon>Eukaryota</taxon>
        <taxon>Metazoa</taxon>
        <taxon>Ecdysozoa</taxon>
        <taxon>Arthropoda</taxon>
        <taxon>Hexapoda</taxon>
        <taxon>Insecta</taxon>
        <taxon>Pterygota</taxon>
        <taxon>Neoptera</taxon>
        <taxon>Endopterygota</taxon>
        <taxon>Coleoptera</taxon>
        <taxon>Polyphaga</taxon>
        <taxon>Cucujiformia</taxon>
        <taxon>Coccinelloidea</taxon>
        <taxon>Coccinellidae</taxon>
        <taxon>Epilachninae</taxon>
        <taxon>Epilachnini</taxon>
        <taxon>Henosepilachna</taxon>
    </lineage>
</organism>
<comment type="caution">
    <text evidence="2">The sequence shown here is derived from an EMBL/GenBank/DDBJ whole genome shotgun (WGS) entry which is preliminary data.</text>
</comment>
<dbReference type="Proteomes" id="UP001431783">
    <property type="component" value="Unassembled WGS sequence"/>
</dbReference>
<sequence>MWTISTFLGILLFLLKVYINESEKAFITYNFTSNAVLKTDSLEKVTPTIHPFIERTTSTMRYSNGSRFIHISKAANVTPPSINVPTTKLYIRQRFKPVKLNLKHLKKGKHLLDIKPNCKDGQFYIRELNTCAEEY</sequence>
<dbReference type="AlphaFoldDB" id="A0AAW1UVK3"/>
<evidence type="ECO:0000313" key="3">
    <source>
        <dbReference type="Proteomes" id="UP001431783"/>
    </source>
</evidence>
<reference evidence="2 3" key="1">
    <citation type="submission" date="2023-03" db="EMBL/GenBank/DDBJ databases">
        <title>Genome insight into feeding habits of ladybird beetles.</title>
        <authorList>
            <person name="Li H.-S."/>
            <person name="Huang Y.-H."/>
            <person name="Pang H."/>
        </authorList>
    </citation>
    <scope>NUCLEOTIDE SEQUENCE [LARGE SCALE GENOMIC DNA]</scope>
    <source>
        <strain evidence="2">SYSU_2023b</strain>
        <tissue evidence="2">Whole body</tissue>
    </source>
</reference>
<evidence type="ECO:0000256" key="1">
    <source>
        <dbReference type="SAM" id="SignalP"/>
    </source>
</evidence>
<keyword evidence="3" id="KW-1185">Reference proteome</keyword>
<feature type="chain" id="PRO_5043587309" evidence="1">
    <location>
        <begin position="23"/>
        <end position="135"/>
    </location>
</feature>
<name>A0AAW1UVK3_9CUCU</name>
<evidence type="ECO:0000313" key="2">
    <source>
        <dbReference type="EMBL" id="KAK9886868.1"/>
    </source>
</evidence>
<keyword evidence="1" id="KW-0732">Signal</keyword>